<evidence type="ECO:0000313" key="8">
    <source>
        <dbReference type="Proteomes" id="UP001165366"/>
    </source>
</evidence>
<comment type="caution">
    <text evidence="7">The sequence shown here is derived from an EMBL/GenBank/DDBJ whole genome shotgun (WGS) entry which is preliminary data.</text>
</comment>
<evidence type="ECO:0000256" key="4">
    <source>
        <dbReference type="ARBA" id="ARBA00023110"/>
    </source>
</evidence>
<evidence type="ECO:0000256" key="2">
    <source>
        <dbReference type="ARBA" id="ARBA00013194"/>
    </source>
</evidence>
<evidence type="ECO:0000256" key="1">
    <source>
        <dbReference type="ARBA" id="ARBA00000971"/>
    </source>
</evidence>
<dbReference type="PANTHER" id="PTHR47245">
    <property type="entry name" value="PEPTIDYLPROLYL ISOMERASE"/>
    <property type="match status" value="1"/>
</dbReference>
<dbReference type="InterPro" id="IPR000297">
    <property type="entry name" value="PPIase_PpiC"/>
</dbReference>
<dbReference type="PANTHER" id="PTHR47245:SF1">
    <property type="entry name" value="FOLDASE PROTEIN PRSA"/>
    <property type="match status" value="1"/>
</dbReference>
<dbReference type="InterPro" id="IPR050245">
    <property type="entry name" value="PrsA_foldase"/>
</dbReference>
<dbReference type="PROSITE" id="PS51257">
    <property type="entry name" value="PROKAR_LIPOPROTEIN"/>
    <property type="match status" value="1"/>
</dbReference>
<keyword evidence="5 7" id="KW-0413">Isomerase</keyword>
<dbReference type="EC" id="5.2.1.8" evidence="2"/>
<reference evidence="7" key="2">
    <citation type="submission" date="2024-05" db="EMBL/GenBank/DDBJ databases">
        <title>Rhodohalobacter halophilus gen. nov., sp. nov., a moderately halophilic member of the family Balneolaceae.</title>
        <authorList>
            <person name="Xia J."/>
        </authorList>
    </citation>
    <scope>NUCLEOTIDE SEQUENCE</scope>
    <source>
        <strain evidence="7">WB101</strain>
    </source>
</reference>
<dbReference type="GO" id="GO:0016853">
    <property type="term" value="F:isomerase activity"/>
    <property type="evidence" value="ECO:0007669"/>
    <property type="project" value="UniProtKB-KW"/>
</dbReference>
<evidence type="ECO:0000256" key="3">
    <source>
        <dbReference type="ARBA" id="ARBA00022729"/>
    </source>
</evidence>
<dbReference type="Proteomes" id="UP001165366">
    <property type="component" value="Unassembled WGS sequence"/>
</dbReference>
<evidence type="ECO:0000313" key="7">
    <source>
        <dbReference type="EMBL" id="MCG2588675.1"/>
    </source>
</evidence>
<dbReference type="RefSeq" id="WP_237853516.1">
    <property type="nucleotide sequence ID" value="NZ_JAKLWS010000009.1"/>
</dbReference>
<dbReference type="EMBL" id="JAKLWS010000009">
    <property type="protein sequence ID" value="MCG2588675.1"/>
    <property type="molecule type" value="Genomic_DNA"/>
</dbReference>
<keyword evidence="8" id="KW-1185">Reference proteome</keyword>
<organism evidence="7 8">
    <name type="scientific">Rhodohalobacter sulfatireducens</name>
    <dbReference type="NCBI Taxonomy" id="2911366"/>
    <lineage>
        <taxon>Bacteria</taxon>
        <taxon>Pseudomonadati</taxon>
        <taxon>Balneolota</taxon>
        <taxon>Balneolia</taxon>
        <taxon>Balneolales</taxon>
        <taxon>Balneolaceae</taxon>
        <taxon>Rhodohalobacter</taxon>
    </lineage>
</organism>
<keyword evidence="4" id="KW-0697">Rotamase</keyword>
<evidence type="ECO:0000256" key="5">
    <source>
        <dbReference type="ARBA" id="ARBA00023235"/>
    </source>
</evidence>
<dbReference type="SUPFAM" id="SSF109998">
    <property type="entry name" value="Triger factor/SurA peptide-binding domain-like"/>
    <property type="match status" value="1"/>
</dbReference>
<protein>
    <recommendedName>
        <fullName evidence="2">peptidylprolyl isomerase</fullName>
        <ecNumber evidence="2">5.2.1.8</ecNumber>
    </recommendedName>
</protein>
<dbReference type="Pfam" id="PF13145">
    <property type="entry name" value="Rotamase_2"/>
    <property type="match status" value="1"/>
</dbReference>
<proteinExistence type="predicted"/>
<comment type="catalytic activity">
    <reaction evidence="1">
        <text>[protein]-peptidylproline (omega=180) = [protein]-peptidylproline (omega=0)</text>
        <dbReference type="Rhea" id="RHEA:16237"/>
        <dbReference type="Rhea" id="RHEA-COMP:10747"/>
        <dbReference type="Rhea" id="RHEA-COMP:10748"/>
        <dbReference type="ChEBI" id="CHEBI:83833"/>
        <dbReference type="ChEBI" id="CHEBI:83834"/>
        <dbReference type="EC" id="5.2.1.8"/>
    </reaction>
</comment>
<gene>
    <name evidence="7" type="ORF">L6773_08870</name>
</gene>
<feature type="domain" description="PpiC" evidence="6">
    <location>
        <begin position="120"/>
        <end position="238"/>
    </location>
</feature>
<reference evidence="7" key="1">
    <citation type="submission" date="2022-01" db="EMBL/GenBank/DDBJ databases">
        <authorList>
            <person name="Wang Y."/>
        </authorList>
    </citation>
    <scope>NUCLEOTIDE SEQUENCE</scope>
    <source>
        <strain evidence="7">WB101</strain>
    </source>
</reference>
<evidence type="ECO:0000259" key="6">
    <source>
        <dbReference type="Pfam" id="PF13145"/>
    </source>
</evidence>
<accession>A0ABS9KCW8</accession>
<dbReference type="InterPro" id="IPR027304">
    <property type="entry name" value="Trigger_fact/SurA_dom_sf"/>
</dbReference>
<name>A0ABS9KCW8_9BACT</name>
<keyword evidence="3" id="KW-0732">Signal</keyword>
<sequence>MRNNPQFWIPFLMILLAVGCSSRQRSSGDAIIASVDGVELSLDDALNEIPPFVFEEDSVGAIQRFADQWVRKQVTLQHAEREGVHETERFRQKMDRYYQQALDTQIKEFILEQNSEDLEVSREEAQNYYQANKDRFVLDETYLQFRHLTATTRTEADNANRELANGIPWEQVVQQYSVNPDQQLRESAMYWPESMAAADIPALNEYLSVMGITERSPIQFFEGEYHFVQLTDIKSAGEYPELDWLIPQIQEWLKLEKSRRITNAYIRNLYLQAEANNEIDLANVSDIETILSEKFRNQQ</sequence>